<dbReference type="Proteomes" id="UP000295367">
    <property type="component" value="Unassembled WGS sequence"/>
</dbReference>
<sequence>MTTEHTMNNKTKTAGTGIRAAEKSTLCKLDYTPEALPLVVAKDMARVDSRILAGQLGVQHRSTFALILQYENELQEIDQLRFKNADGKRTQGGGNAERYALLSEDQAFFLLTLSRNTKNVVRLKMRLVQAFRRVRDNVEISKDYLPFYHQLHEGVRHLAEAAHAAGSTTPERIFHVNMNRLVNSAVGLASGERSNLTPQQRIAVTAANFIVQKAIQQALESGADHHSAYLEAKRQVEHYASGAHLLLDAA</sequence>
<dbReference type="RefSeq" id="WP_124947020.1">
    <property type="nucleotide sequence ID" value="NZ_BHVT01000057.1"/>
</dbReference>
<reference evidence="1 2" key="1">
    <citation type="submission" date="2019-03" db="EMBL/GenBank/DDBJ databases">
        <title>Genomic Encyclopedia of Type Strains, Phase IV (KMG-IV): sequencing the most valuable type-strain genomes for metagenomic binning, comparative biology and taxonomic classification.</title>
        <authorList>
            <person name="Goeker M."/>
        </authorList>
    </citation>
    <scope>NUCLEOTIDE SEQUENCE [LARGE SCALE GENOMIC DNA]</scope>
    <source>
        <strain evidence="1 2">DSM 100309</strain>
    </source>
</reference>
<proteinExistence type="predicted"/>
<dbReference type="OrthoDB" id="71495at2"/>
<evidence type="ECO:0000313" key="1">
    <source>
        <dbReference type="EMBL" id="TCV89672.1"/>
    </source>
</evidence>
<organism evidence="1 2">
    <name type="scientific">Sulfurirhabdus autotrophica</name>
    <dbReference type="NCBI Taxonomy" id="1706046"/>
    <lineage>
        <taxon>Bacteria</taxon>
        <taxon>Pseudomonadati</taxon>
        <taxon>Pseudomonadota</taxon>
        <taxon>Betaproteobacteria</taxon>
        <taxon>Nitrosomonadales</taxon>
        <taxon>Sulfuricellaceae</taxon>
        <taxon>Sulfurirhabdus</taxon>
    </lineage>
</organism>
<gene>
    <name evidence="1" type="ORF">EDC63_102192</name>
</gene>
<name>A0A4R3YCX5_9PROT</name>
<dbReference type="AlphaFoldDB" id="A0A4R3YCX5"/>
<dbReference type="EMBL" id="SMCO01000002">
    <property type="protein sequence ID" value="TCV89672.1"/>
    <property type="molecule type" value="Genomic_DNA"/>
</dbReference>
<comment type="caution">
    <text evidence="1">The sequence shown here is derived from an EMBL/GenBank/DDBJ whole genome shotgun (WGS) entry which is preliminary data.</text>
</comment>
<evidence type="ECO:0000313" key="2">
    <source>
        <dbReference type="Proteomes" id="UP000295367"/>
    </source>
</evidence>
<accession>A0A4R3YCX5</accession>
<dbReference type="Pfam" id="PF09669">
    <property type="entry name" value="Phage_pRha"/>
    <property type="match status" value="1"/>
</dbReference>
<keyword evidence="2" id="KW-1185">Reference proteome</keyword>
<protein>
    <submittedName>
        <fullName evidence="1">Phage regulator Rha-like protein</fullName>
    </submittedName>
</protein>
<dbReference type="InterPro" id="IPR014054">
    <property type="entry name" value="Phage_regulatory_Rha"/>
</dbReference>